<feature type="compositionally biased region" description="Pro residues" evidence="1">
    <location>
        <begin position="23"/>
        <end position="34"/>
    </location>
</feature>
<feature type="compositionally biased region" description="Pro residues" evidence="1">
    <location>
        <begin position="80"/>
        <end position="91"/>
    </location>
</feature>
<name>A0A0D0BPQ1_9AGAR</name>
<reference evidence="2 3" key="1">
    <citation type="submission" date="2014-04" db="EMBL/GenBank/DDBJ databases">
        <title>Evolutionary Origins and Diversification of the Mycorrhizal Mutualists.</title>
        <authorList>
            <consortium name="DOE Joint Genome Institute"/>
            <consortium name="Mycorrhizal Genomics Consortium"/>
            <person name="Kohler A."/>
            <person name="Kuo A."/>
            <person name="Nagy L.G."/>
            <person name="Floudas D."/>
            <person name="Copeland A."/>
            <person name="Barry K.W."/>
            <person name="Cichocki N."/>
            <person name="Veneault-Fourrey C."/>
            <person name="LaButti K."/>
            <person name="Lindquist E.A."/>
            <person name="Lipzen A."/>
            <person name="Lundell T."/>
            <person name="Morin E."/>
            <person name="Murat C."/>
            <person name="Riley R."/>
            <person name="Ohm R."/>
            <person name="Sun H."/>
            <person name="Tunlid A."/>
            <person name="Henrissat B."/>
            <person name="Grigoriev I.V."/>
            <person name="Hibbett D.S."/>
            <person name="Martin F."/>
        </authorList>
    </citation>
    <scope>NUCLEOTIDE SEQUENCE [LARGE SCALE GENOMIC DNA]</scope>
    <source>
        <strain evidence="2 3">FD-317 M1</strain>
    </source>
</reference>
<feature type="compositionally biased region" description="Polar residues" evidence="1">
    <location>
        <begin position="1"/>
        <end position="17"/>
    </location>
</feature>
<sequence>MTNGVGPNPGSNFTPGSHMNGLPIPPGQSAPPNQPGQNFSQPPMPGQRQPLTGNPRGSAGGPGPFPSPTMANSSHNPGSGPHPPQPQPPMMNPLGQSPHLGPRTMQPPPPNGMPGAPGPYPNMNRPPSRTASPGQMGGMLSHRSPSLGPRQPPGMMDPRGQPDPLGGIPQNVINSLREEAGIPAKDVMNMNMDEKVSLLLLLLLTIHSVKHIKIQNRIANLWRSKQQRKPGGGPPNVGAGPSTMNMAPPPGRRTAGGKRNSTSPREDVSNVIFFSSESSKYHYSPFIPRIIELTWVIFPPYSRT</sequence>
<dbReference type="HOGENOM" id="CLU_915440_0_0_1"/>
<dbReference type="EMBL" id="KN834793">
    <property type="protein sequence ID" value="KIK57031.1"/>
    <property type="molecule type" value="Genomic_DNA"/>
</dbReference>
<evidence type="ECO:0000313" key="2">
    <source>
        <dbReference type="EMBL" id="KIK57031.1"/>
    </source>
</evidence>
<gene>
    <name evidence="2" type="ORF">GYMLUDRAFT_771353</name>
</gene>
<protein>
    <submittedName>
        <fullName evidence="2">Uncharacterized protein</fullName>
    </submittedName>
</protein>
<proteinExistence type="predicted"/>
<feature type="compositionally biased region" description="Pro residues" evidence="1">
    <location>
        <begin position="105"/>
        <end position="120"/>
    </location>
</feature>
<keyword evidence="3" id="KW-1185">Reference proteome</keyword>
<organism evidence="2 3">
    <name type="scientific">Collybiopsis luxurians FD-317 M1</name>
    <dbReference type="NCBI Taxonomy" id="944289"/>
    <lineage>
        <taxon>Eukaryota</taxon>
        <taxon>Fungi</taxon>
        <taxon>Dikarya</taxon>
        <taxon>Basidiomycota</taxon>
        <taxon>Agaricomycotina</taxon>
        <taxon>Agaricomycetes</taxon>
        <taxon>Agaricomycetidae</taxon>
        <taxon>Agaricales</taxon>
        <taxon>Marasmiineae</taxon>
        <taxon>Omphalotaceae</taxon>
        <taxon>Collybiopsis</taxon>
        <taxon>Collybiopsis luxurians</taxon>
    </lineage>
</organism>
<feature type="region of interest" description="Disordered" evidence="1">
    <location>
        <begin position="1"/>
        <end position="171"/>
    </location>
</feature>
<evidence type="ECO:0000313" key="3">
    <source>
        <dbReference type="Proteomes" id="UP000053593"/>
    </source>
</evidence>
<evidence type="ECO:0000256" key="1">
    <source>
        <dbReference type="SAM" id="MobiDB-lite"/>
    </source>
</evidence>
<dbReference type="AlphaFoldDB" id="A0A0D0BPQ1"/>
<feature type="region of interest" description="Disordered" evidence="1">
    <location>
        <begin position="223"/>
        <end position="265"/>
    </location>
</feature>
<accession>A0A0D0BPQ1</accession>
<dbReference type="Proteomes" id="UP000053593">
    <property type="component" value="Unassembled WGS sequence"/>
</dbReference>